<keyword evidence="1" id="KW-0472">Membrane</keyword>
<keyword evidence="3" id="KW-1185">Reference proteome</keyword>
<evidence type="ECO:0000313" key="3">
    <source>
        <dbReference type="Proteomes" id="UP000241071"/>
    </source>
</evidence>
<evidence type="ECO:0000256" key="1">
    <source>
        <dbReference type="SAM" id="Phobius"/>
    </source>
</evidence>
<gene>
    <name evidence="2" type="ORF">glt_00928</name>
</gene>
<keyword evidence="1" id="KW-1133">Transmembrane helix</keyword>
<dbReference type="EMBL" id="KC008572">
    <property type="protein sequence ID" value="AGF85731.1"/>
    <property type="molecule type" value="Genomic_DNA"/>
</dbReference>
<accession>M1PNW6</accession>
<keyword evidence="1" id="KW-0812">Transmembrane</keyword>
<name>M1PNW6_9VIRU</name>
<protein>
    <submittedName>
        <fullName evidence="2">Uncharacterized protein</fullName>
    </submittedName>
</protein>
<organism evidence="2 3">
    <name type="scientific">Moumouvirus goulette</name>
    <dbReference type="NCBI Taxonomy" id="1247379"/>
    <lineage>
        <taxon>Viruses</taxon>
        <taxon>Varidnaviria</taxon>
        <taxon>Bamfordvirae</taxon>
        <taxon>Nucleocytoviricota</taxon>
        <taxon>Megaviricetes</taxon>
        <taxon>Imitervirales</taxon>
        <taxon>Mimiviridae</taxon>
        <taxon>Megamimivirinae</taxon>
        <taxon>Moumouvirus</taxon>
        <taxon>Moumouvirus goulettemassiliense</taxon>
    </lineage>
</organism>
<dbReference type="Proteomes" id="UP000241071">
    <property type="component" value="Segment"/>
</dbReference>
<sequence length="108" mass="12535">MKRRLFSSNKISTTCLSNCLSTRHNSKRLFTNNQNKPMTNTNYDHIDRFINRLPIYLDEDVRQKFSNELRILLDENSKKTSDNTIMKLSHTTMITGGIVCIILTALNL</sequence>
<evidence type="ECO:0000313" key="2">
    <source>
        <dbReference type="EMBL" id="AGF85731.1"/>
    </source>
</evidence>
<reference evidence="2 3" key="1">
    <citation type="submission" date="2012-10" db="EMBL/GenBank/DDBJ databases">
        <title>Complete genome sequence of Moumouvirus goulette.</title>
        <authorList>
            <person name="Fournous G."/>
            <person name="Bougalmi M."/>
            <person name="Colson P."/>
        </authorList>
    </citation>
    <scope>NUCLEOTIDE SEQUENCE [LARGE SCALE GENOMIC DNA]</scope>
</reference>
<proteinExistence type="predicted"/>
<feature type="transmembrane region" description="Helical" evidence="1">
    <location>
        <begin position="88"/>
        <end position="106"/>
    </location>
</feature>